<dbReference type="Proteomes" id="UP000217276">
    <property type="component" value="Chromosome"/>
</dbReference>
<evidence type="ECO:0000313" key="3">
    <source>
        <dbReference type="Proteomes" id="UP000217276"/>
    </source>
</evidence>
<evidence type="ECO:0000313" key="2">
    <source>
        <dbReference type="EMBL" id="ATA81892.1"/>
    </source>
</evidence>
<sequence length="221" mass="25959">MNTSIILLIVPILIVIFVLYIFINRKGDFEKHLTYHTPRLLSSQRQEYINGAERYTKKASIIIGLFVSFPLMIMFVSLLSQDVSNSLIIFLFIIFIILIECLCTYLMYRFLMKNIKKQRLLLEQMSDSDFELLLDIQKKSYPFKYFPPFILCKDRLYFFSFLIKEIDPASIKKVSFSYARGGNILVHIKSATSTTISLYKNVYPILVEIIKRYSPDAQIER</sequence>
<evidence type="ECO:0000256" key="1">
    <source>
        <dbReference type="SAM" id="Phobius"/>
    </source>
</evidence>
<keyword evidence="3" id="KW-1185">Reference proteome</keyword>
<reference evidence="3" key="1">
    <citation type="submission" date="2017-06" db="EMBL/GenBank/DDBJ databases">
        <title>Capnocytophaga spp. assemblies.</title>
        <authorList>
            <person name="Gulvik C.A."/>
        </authorList>
    </citation>
    <scope>NUCLEOTIDE SEQUENCE [LARGE SCALE GENOMIC DNA]</scope>
    <source>
        <strain evidence="3">H6253</strain>
    </source>
</reference>
<keyword evidence="1" id="KW-0812">Transmembrane</keyword>
<gene>
    <name evidence="2" type="ORF">CGC53_05795</name>
</gene>
<dbReference type="KEGG" id="clk:CGC53_05795"/>
<accession>A0A250F9T9</accession>
<keyword evidence="1" id="KW-1133">Transmembrane helix</keyword>
<feature type="transmembrane region" description="Helical" evidence="1">
    <location>
        <begin position="6"/>
        <end position="23"/>
    </location>
</feature>
<proteinExistence type="predicted"/>
<name>A0A250F9T9_9FLAO</name>
<feature type="transmembrane region" description="Helical" evidence="1">
    <location>
        <begin position="59"/>
        <end position="80"/>
    </location>
</feature>
<feature type="transmembrane region" description="Helical" evidence="1">
    <location>
        <begin position="86"/>
        <end position="108"/>
    </location>
</feature>
<dbReference type="AlphaFoldDB" id="A0A250F9T9"/>
<dbReference type="RefSeq" id="WP_095913969.1">
    <property type="nucleotide sequence ID" value="NZ_CAUUPF010000049.1"/>
</dbReference>
<organism evidence="2 3">
    <name type="scientific">Capnocytophaga leadbetteri</name>
    <dbReference type="NCBI Taxonomy" id="327575"/>
    <lineage>
        <taxon>Bacteria</taxon>
        <taxon>Pseudomonadati</taxon>
        <taxon>Bacteroidota</taxon>
        <taxon>Flavobacteriia</taxon>
        <taxon>Flavobacteriales</taxon>
        <taxon>Flavobacteriaceae</taxon>
        <taxon>Capnocytophaga</taxon>
    </lineage>
</organism>
<dbReference type="EMBL" id="CP022384">
    <property type="protein sequence ID" value="ATA81892.1"/>
    <property type="molecule type" value="Genomic_DNA"/>
</dbReference>
<keyword evidence="1" id="KW-0472">Membrane</keyword>
<protein>
    <submittedName>
        <fullName evidence="2">Uncharacterized protein</fullName>
    </submittedName>
</protein>